<dbReference type="EMBL" id="OCPC01000001">
    <property type="protein sequence ID" value="SOE08752.1"/>
    <property type="molecule type" value="Genomic_DNA"/>
</dbReference>
<dbReference type="AlphaFoldDB" id="A0A286HLW6"/>
<evidence type="ECO:0000256" key="1">
    <source>
        <dbReference type="SAM" id="SignalP"/>
    </source>
</evidence>
<feature type="chain" id="PRO_5012967786" evidence="1">
    <location>
        <begin position="24"/>
        <end position="189"/>
    </location>
</feature>
<evidence type="ECO:0000313" key="3">
    <source>
        <dbReference type="Proteomes" id="UP000219465"/>
    </source>
</evidence>
<dbReference type="PANTHER" id="PTHR39327">
    <property type="match status" value="1"/>
</dbReference>
<dbReference type="Pfam" id="PF06035">
    <property type="entry name" value="Peptidase_C93"/>
    <property type="match status" value="1"/>
</dbReference>
<dbReference type="OrthoDB" id="7206808at2"/>
<dbReference type="PANTHER" id="PTHR39327:SF1">
    <property type="entry name" value="BLR5470 PROTEIN"/>
    <property type="match status" value="1"/>
</dbReference>
<dbReference type="InterPro" id="IPR010319">
    <property type="entry name" value="Transglutaminase-like_Cys_pept"/>
</dbReference>
<organism evidence="2 3">
    <name type="scientific">Hoeflea halophila</name>
    <dbReference type="NCBI Taxonomy" id="714899"/>
    <lineage>
        <taxon>Bacteria</taxon>
        <taxon>Pseudomonadati</taxon>
        <taxon>Pseudomonadota</taxon>
        <taxon>Alphaproteobacteria</taxon>
        <taxon>Hyphomicrobiales</taxon>
        <taxon>Rhizobiaceae</taxon>
        <taxon>Hoeflea</taxon>
    </lineage>
</organism>
<gene>
    <name evidence="2" type="ORF">SAMN05877838_0482</name>
</gene>
<feature type="signal peptide" evidence="1">
    <location>
        <begin position="1"/>
        <end position="23"/>
    </location>
</feature>
<dbReference type="Gene3D" id="3.10.620.30">
    <property type="match status" value="1"/>
</dbReference>
<name>A0A286HLW6_9HYPH</name>
<reference evidence="3" key="1">
    <citation type="submission" date="2017-08" db="EMBL/GenBank/DDBJ databases">
        <authorList>
            <person name="Varghese N."/>
            <person name="Submissions S."/>
        </authorList>
    </citation>
    <scope>NUCLEOTIDE SEQUENCE [LARGE SCALE GENOMIC DNA]</scope>
    <source>
        <strain evidence="3">KCTC 23107</strain>
    </source>
</reference>
<keyword evidence="1" id="KW-0732">Signal</keyword>
<dbReference type="Proteomes" id="UP000219465">
    <property type="component" value="Unassembled WGS sequence"/>
</dbReference>
<sequence>MSMPLFLLVALAAWVATLAPASASTWLKTGSETTRPYGHVEYCTRNASDCRNRSASSALPAARLNLLQSINSKINRAIKPASDRAAFGRKEFWTARTRSGDCEDFALAKRARLLRKGFKPSQLLLTMGYKGNEAHTVLVVRTRDGDYVLDNLEDDVQPVQSARMSFRKIQSPTHGGRWLKITGKTGKTP</sequence>
<proteinExistence type="predicted"/>
<dbReference type="RefSeq" id="WP_097104673.1">
    <property type="nucleotide sequence ID" value="NZ_OCPC01000001.1"/>
</dbReference>
<keyword evidence="3" id="KW-1185">Reference proteome</keyword>
<protein>
    <submittedName>
        <fullName evidence="2">Predicted transglutaminase-like cysteine proteinase</fullName>
    </submittedName>
</protein>
<accession>A0A286HLW6</accession>
<evidence type="ECO:0000313" key="2">
    <source>
        <dbReference type="EMBL" id="SOE08752.1"/>
    </source>
</evidence>